<dbReference type="EMBL" id="SGWQ01000008">
    <property type="protein sequence ID" value="RZS34829.1"/>
    <property type="molecule type" value="Genomic_DNA"/>
</dbReference>
<protein>
    <recommendedName>
        <fullName evidence="4">PE family protein</fullName>
    </recommendedName>
</protein>
<evidence type="ECO:0008006" key="4">
    <source>
        <dbReference type="Google" id="ProtNLM"/>
    </source>
</evidence>
<accession>A0A4Q7KI34</accession>
<feature type="coiled-coil region" evidence="1">
    <location>
        <begin position="104"/>
        <end position="131"/>
    </location>
</feature>
<proteinExistence type="predicted"/>
<gene>
    <name evidence="2" type="ORF">EV193_108178</name>
</gene>
<comment type="caution">
    <text evidence="2">The sequence shown here is derived from an EMBL/GenBank/DDBJ whole genome shotgun (WGS) entry which is preliminary data.</text>
</comment>
<evidence type="ECO:0000256" key="1">
    <source>
        <dbReference type="SAM" id="Coils"/>
    </source>
</evidence>
<reference evidence="2 3" key="1">
    <citation type="submission" date="2019-02" db="EMBL/GenBank/DDBJ databases">
        <title>Genomic Encyclopedia of Type Strains, Phase IV (KMG-IV): sequencing the most valuable type-strain genomes for metagenomic binning, comparative biology and taxonomic classification.</title>
        <authorList>
            <person name="Goeker M."/>
        </authorList>
    </citation>
    <scope>NUCLEOTIDE SEQUENCE [LARGE SCALE GENOMIC DNA]</scope>
    <source>
        <strain evidence="2 3">DSM 101727</strain>
    </source>
</reference>
<organism evidence="2 3">
    <name type="scientific">Herbihabitans rhizosphaerae</name>
    <dbReference type="NCBI Taxonomy" id="1872711"/>
    <lineage>
        <taxon>Bacteria</taxon>
        <taxon>Bacillati</taxon>
        <taxon>Actinomycetota</taxon>
        <taxon>Actinomycetes</taxon>
        <taxon>Pseudonocardiales</taxon>
        <taxon>Pseudonocardiaceae</taxon>
        <taxon>Herbihabitans</taxon>
    </lineage>
</organism>
<sequence>MPDAADMPTNAELEHIKQQGAQFKALAEAGGFGVNEAMGNAYIGAINRMLDRIDQRIGTAGRSMANEPQLGHSYAAREVRKVAVEAATDPNGLVTRMTQVQQTLIDFRAAVEIAKRQYHNIEEEQARQMKRLGPQ</sequence>
<evidence type="ECO:0000313" key="2">
    <source>
        <dbReference type="EMBL" id="RZS34829.1"/>
    </source>
</evidence>
<dbReference type="Proteomes" id="UP000294257">
    <property type="component" value="Unassembled WGS sequence"/>
</dbReference>
<keyword evidence="1" id="KW-0175">Coiled coil</keyword>
<dbReference type="AlphaFoldDB" id="A0A4Q7KI34"/>
<keyword evidence="3" id="KW-1185">Reference proteome</keyword>
<evidence type="ECO:0000313" key="3">
    <source>
        <dbReference type="Proteomes" id="UP000294257"/>
    </source>
</evidence>
<name>A0A4Q7KI34_9PSEU</name>